<proteinExistence type="predicted"/>
<dbReference type="EMBL" id="SMLW01000658">
    <property type="protein sequence ID" value="MTI28254.1"/>
    <property type="molecule type" value="Genomic_DNA"/>
</dbReference>
<evidence type="ECO:0000256" key="1">
    <source>
        <dbReference type="ARBA" id="ARBA00001933"/>
    </source>
</evidence>
<dbReference type="InterPro" id="IPR022644">
    <property type="entry name" value="De-COase2_N"/>
</dbReference>
<dbReference type="SUPFAM" id="SSF51419">
    <property type="entry name" value="PLP-binding barrel"/>
    <property type="match status" value="1"/>
</dbReference>
<organism evidence="4 5">
    <name type="scientific">Fulvivirga kasyanovii</name>
    <dbReference type="NCBI Taxonomy" id="396812"/>
    <lineage>
        <taxon>Bacteria</taxon>
        <taxon>Pseudomonadati</taxon>
        <taxon>Bacteroidota</taxon>
        <taxon>Cytophagia</taxon>
        <taxon>Cytophagales</taxon>
        <taxon>Fulvivirgaceae</taxon>
        <taxon>Fulvivirga</taxon>
    </lineage>
</organism>
<dbReference type="PANTHER" id="PTHR43295:SF9">
    <property type="entry name" value="BIOSYNTHETIC ARGININE DECARBOXYLASE"/>
    <property type="match status" value="1"/>
</dbReference>
<dbReference type="PANTHER" id="PTHR43295">
    <property type="entry name" value="ARGININE DECARBOXYLASE"/>
    <property type="match status" value="1"/>
</dbReference>
<dbReference type="Proteomes" id="UP000798808">
    <property type="component" value="Unassembled WGS sequence"/>
</dbReference>
<gene>
    <name evidence="4" type="ORF">E1163_25080</name>
</gene>
<dbReference type="Gene3D" id="3.20.20.10">
    <property type="entry name" value="Alanine racemase"/>
    <property type="match status" value="1"/>
</dbReference>
<feature type="domain" description="Orn/DAP/Arg decarboxylase 2 N-terminal" evidence="3">
    <location>
        <begin position="72"/>
        <end position="311"/>
    </location>
</feature>
<keyword evidence="5" id="KW-1185">Reference proteome</keyword>
<dbReference type="InterPro" id="IPR029066">
    <property type="entry name" value="PLP-binding_barrel"/>
</dbReference>
<dbReference type="InterPro" id="IPR002985">
    <property type="entry name" value="Arg_decrbxlase"/>
</dbReference>
<comment type="cofactor">
    <cofactor evidence="1">
        <name>pyridoxal 5'-phosphate</name>
        <dbReference type="ChEBI" id="CHEBI:597326"/>
    </cofactor>
</comment>
<reference evidence="4 5" key="1">
    <citation type="submission" date="2019-02" db="EMBL/GenBank/DDBJ databases">
        <authorList>
            <person name="Goldberg S.R."/>
            <person name="Haltli B.A."/>
            <person name="Correa H."/>
            <person name="Russell K.G."/>
        </authorList>
    </citation>
    <scope>NUCLEOTIDE SEQUENCE [LARGE SCALE GENOMIC DNA]</scope>
    <source>
        <strain evidence="4 5">JCM 16186</strain>
    </source>
</reference>
<accession>A0ABW9RVJ2</accession>
<protein>
    <submittedName>
        <fullName evidence="4">Arginine decarboxylase</fullName>
    </submittedName>
</protein>
<comment type="caution">
    <text evidence="4">The sequence shown here is derived from an EMBL/GenBank/DDBJ whole genome shotgun (WGS) entry which is preliminary data.</text>
</comment>
<dbReference type="Gene3D" id="2.40.37.10">
    <property type="entry name" value="Lyase, Ornithine Decarboxylase, Chain A, domain 1"/>
    <property type="match status" value="1"/>
</dbReference>
<sequence>MKTRYIDLIDQTFDFPQEEFRLTNGTLSFHDIDLMQLVNQYGTPLKFCYLPQISNNINKARKWFDEAIRKLNYAGTYNYCYCTKSSHFSYVLDEVLKNNVHIETSSSFDINIVESLKAAGKIDDAHYVICNGLKEREYVKNIGRLVNNGHRRTIPVIDSIEELALLEAAVNFPIKLGLRIASEEVPEVDFYTSRLGIGHKNIISFYREKIQSNANFKLRMLHFFINTGIRDTAYYWNELTKCVDIYIALKKECPELDCLNIGGGFPIKDSLAFDYNYKGIVEEILTRIKTNCDRENVPVPHIFTEFGSFTVGESSGIIYSVLRQKQQNDKEKWYMINSSFITTLPDTWAIRKRFLMLPVNHWHEEYEKVLLGGITCDSDDYYNCEQHNNSIYLPKFQRSQPLHIGFFNTGAYQDAIGGYGGIQHCLIPKPKKIIISKDDEGKLVTQVFSNQQNYRQVLQLLGYQANGANWHEKDISEFQFINGFETH</sequence>
<evidence type="ECO:0000256" key="2">
    <source>
        <dbReference type="ARBA" id="ARBA00022898"/>
    </source>
</evidence>
<dbReference type="RefSeq" id="WP_155175608.1">
    <property type="nucleotide sequence ID" value="NZ_BAAAFL010000012.1"/>
</dbReference>
<keyword evidence="2" id="KW-0663">Pyridoxal phosphate</keyword>
<dbReference type="Pfam" id="PF02784">
    <property type="entry name" value="Orn_Arg_deC_N"/>
    <property type="match status" value="1"/>
</dbReference>
<dbReference type="SUPFAM" id="SSF50621">
    <property type="entry name" value="Alanine racemase C-terminal domain-like"/>
    <property type="match status" value="1"/>
</dbReference>
<evidence type="ECO:0000259" key="3">
    <source>
        <dbReference type="Pfam" id="PF02784"/>
    </source>
</evidence>
<evidence type="ECO:0000313" key="5">
    <source>
        <dbReference type="Proteomes" id="UP000798808"/>
    </source>
</evidence>
<name>A0ABW9RVJ2_9BACT</name>
<dbReference type="InterPro" id="IPR009006">
    <property type="entry name" value="Ala_racemase/Decarboxylase_C"/>
</dbReference>
<evidence type="ECO:0000313" key="4">
    <source>
        <dbReference type="EMBL" id="MTI28254.1"/>
    </source>
</evidence>